<accession>A0A7Y2E6F2</accession>
<evidence type="ECO:0000259" key="3">
    <source>
        <dbReference type="PROSITE" id="PS51186"/>
    </source>
</evidence>
<name>A0A7Y2E6F2_UNCEI</name>
<organism evidence="4 5">
    <name type="scientific">Eiseniibacteriota bacterium</name>
    <dbReference type="NCBI Taxonomy" id="2212470"/>
    <lineage>
        <taxon>Bacteria</taxon>
        <taxon>Candidatus Eiseniibacteriota</taxon>
    </lineage>
</organism>
<proteinExistence type="predicted"/>
<dbReference type="CDD" id="cd04301">
    <property type="entry name" value="NAT_SF"/>
    <property type="match status" value="1"/>
</dbReference>
<dbReference type="Proteomes" id="UP000547674">
    <property type="component" value="Unassembled WGS sequence"/>
</dbReference>
<dbReference type="PROSITE" id="PS51186">
    <property type="entry name" value="GNAT"/>
    <property type="match status" value="1"/>
</dbReference>
<evidence type="ECO:0000313" key="4">
    <source>
        <dbReference type="EMBL" id="NNF05222.1"/>
    </source>
</evidence>
<dbReference type="Gene3D" id="3.40.630.30">
    <property type="match status" value="1"/>
</dbReference>
<dbReference type="InterPro" id="IPR050832">
    <property type="entry name" value="Bact_Acetyltransf"/>
</dbReference>
<dbReference type="InterPro" id="IPR000182">
    <property type="entry name" value="GNAT_dom"/>
</dbReference>
<evidence type="ECO:0000256" key="1">
    <source>
        <dbReference type="ARBA" id="ARBA00022679"/>
    </source>
</evidence>
<evidence type="ECO:0000313" key="5">
    <source>
        <dbReference type="Proteomes" id="UP000547674"/>
    </source>
</evidence>
<evidence type="ECO:0000256" key="2">
    <source>
        <dbReference type="ARBA" id="ARBA00023315"/>
    </source>
</evidence>
<keyword evidence="1 4" id="KW-0808">Transferase</keyword>
<dbReference type="InterPro" id="IPR016181">
    <property type="entry name" value="Acyl_CoA_acyltransferase"/>
</dbReference>
<reference evidence="4 5" key="1">
    <citation type="submission" date="2020-03" db="EMBL/GenBank/DDBJ databases">
        <title>Metabolic flexibility allows generalist bacteria to become dominant in a frequently disturbed ecosystem.</title>
        <authorList>
            <person name="Chen Y.-J."/>
            <person name="Leung P.M."/>
            <person name="Bay S.K."/>
            <person name="Hugenholtz P."/>
            <person name="Kessler A.J."/>
            <person name="Shelley G."/>
            <person name="Waite D.W."/>
            <person name="Cook P.L."/>
            <person name="Greening C."/>
        </authorList>
    </citation>
    <scope>NUCLEOTIDE SEQUENCE [LARGE SCALE GENOMIC DNA]</scope>
    <source>
        <strain evidence="4">SS_bin_28</strain>
    </source>
</reference>
<comment type="caution">
    <text evidence="4">The sequence shown here is derived from an EMBL/GenBank/DDBJ whole genome shotgun (WGS) entry which is preliminary data.</text>
</comment>
<dbReference type="Pfam" id="PF00583">
    <property type="entry name" value="Acetyltransf_1"/>
    <property type="match status" value="1"/>
</dbReference>
<keyword evidence="2" id="KW-0012">Acyltransferase</keyword>
<dbReference type="EMBL" id="JABDJR010000015">
    <property type="protein sequence ID" value="NNF05222.1"/>
    <property type="molecule type" value="Genomic_DNA"/>
</dbReference>
<feature type="domain" description="N-acetyltransferase" evidence="3">
    <location>
        <begin position="13"/>
        <end position="181"/>
    </location>
</feature>
<dbReference type="GO" id="GO:0016747">
    <property type="term" value="F:acyltransferase activity, transferring groups other than amino-acyl groups"/>
    <property type="evidence" value="ECO:0007669"/>
    <property type="project" value="InterPro"/>
</dbReference>
<sequence>MEPFEEQNSPTDLELKRLDPSHASDYRTLMLEAFHTSPEAFTSTFEERASEPLSFWQDRLQMSEDVPCKIFGAIADHALVGVAGLQFHQRKQTAHKAKLFGMYVKPANRGAGVGRKLVETVLSAAYIKSRIRQVQLTVTEGNDSAVALYQSCGFEVFGRESDAIRVGERSYAKIHMARFLSR</sequence>
<dbReference type="PANTHER" id="PTHR43877">
    <property type="entry name" value="AMINOALKYLPHOSPHONATE N-ACETYLTRANSFERASE-RELATED-RELATED"/>
    <property type="match status" value="1"/>
</dbReference>
<dbReference type="AlphaFoldDB" id="A0A7Y2E6F2"/>
<dbReference type="SUPFAM" id="SSF55729">
    <property type="entry name" value="Acyl-CoA N-acyltransferases (Nat)"/>
    <property type="match status" value="1"/>
</dbReference>
<gene>
    <name evidence="4" type="ORF">HKN21_00545</name>
</gene>
<protein>
    <submittedName>
        <fullName evidence="4">GNAT family N-acetyltransferase</fullName>
    </submittedName>
</protein>